<dbReference type="PANTHER" id="PTHR21700:SF56">
    <property type="entry name" value="TRANSTHYRETIN-LIKE FAMILY PROTEIN"/>
    <property type="match status" value="1"/>
</dbReference>
<comment type="similarity">
    <text evidence="2">Belongs to the nematode transthyretin-like family.</text>
</comment>
<keyword evidence="7" id="KW-1185">Reference proteome</keyword>
<accession>A0A811LSM0</accession>
<evidence type="ECO:0000256" key="4">
    <source>
        <dbReference type="ARBA" id="ARBA00022729"/>
    </source>
</evidence>
<dbReference type="InterPro" id="IPR038479">
    <property type="entry name" value="Transthyretin-like_sf"/>
</dbReference>
<evidence type="ECO:0000256" key="1">
    <source>
        <dbReference type="ARBA" id="ARBA00004613"/>
    </source>
</evidence>
<sequence length="145" mass="16428">MAMVKRFCVSFILLQLFICEASKQGVTVKGKLKCNGVPLPDAKVKIFDIDRMPGDSDDLLDEGVTSSSGQFILEGYTYELGQIEPEVRIYHHCNNQGRDCRRKVIKPIPAEYIHEEMKTKVFNFGTLDVAVPFENESESCDNDEF</sequence>
<comment type="subcellular location">
    <subcellularLocation>
        <location evidence="1">Secreted</location>
    </subcellularLocation>
</comment>
<evidence type="ECO:0000256" key="3">
    <source>
        <dbReference type="ARBA" id="ARBA00022525"/>
    </source>
</evidence>
<dbReference type="AlphaFoldDB" id="A0A811LSM0"/>
<dbReference type="Pfam" id="PF01060">
    <property type="entry name" value="TTR-52"/>
    <property type="match status" value="1"/>
</dbReference>
<dbReference type="EMBL" id="CAJFDI010000005">
    <property type="protein sequence ID" value="CAD5232722.1"/>
    <property type="molecule type" value="Genomic_DNA"/>
</dbReference>
<dbReference type="GO" id="GO:0009986">
    <property type="term" value="C:cell surface"/>
    <property type="evidence" value="ECO:0007669"/>
    <property type="project" value="InterPro"/>
</dbReference>
<dbReference type="Gene3D" id="2.60.40.3330">
    <property type="match status" value="1"/>
</dbReference>
<feature type="chain" id="PRO_5036221507" evidence="5">
    <location>
        <begin position="22"/>
        <end position="145"/>
    </location>
</feature>
<dbReference type="InterPro" id="IPR001534">
    <property type="entry name" value="Transthyretin-like"/>
</dbReference>
<evidence type="ECO:0000313" key="7">
    <source>
        <dbReference type="Proteomes" id="UP000659654"/>
    </source>
</evidence>
<keyword evidence="4 5" id="KW-0732">Signal</keyword>
<dbReference type="PANTHER" id="PTHR21700">
    <property type="entry name" value="TRANSTHYRETIN-LIKE FAMILY PROTEIN-RELATED"/>
    <property type="match status" value="1"/>
</dbReference>
<dbReference type="OrthoDB" id="5830490at2759"/>
<comment type="caution">
    <text evidence="6">The sequence shown here is derived from an EMBL/GenBank/DDBJ whole genome shotgun (WGS) entry which is preliminary data.</text>
</comment>
<name>A0A811LSM0_BURXY</name>
<dbReference type="SMR" id="A0A811LSM0"/>
<dbReference type="EMBL" id="CAJFCV020000005">
    <property type="protein sequence ID" value="CAG9125587.1"/>
    <property type="molecule type" value="Genomic_DNA"/>
</dbReference>
<feature type="signal peptide" evidence="5">
    <location>
        <begin position="1"/>
        <end position="21"/>
    </location>
</feature>
<dbReference type="Proteomes" id="UP000582659">
    <property type="component" value="Unassembled WGS sequence"/>
</dbReference>
<dbReference type="Proteomes" id="UP000659654">
    <property type="component" value="Unassembled WGS sequence"/>
</dbReference>
<organism evidence="6 7">
    <name type="scientific">Bursaphelenchus xylophilus</name>
    <name type="common">Pinewood nematode worm</name>
    <name type="synonym">Aphelenchoides xylophilus</name>
    <dbReference type="NCBI Taxonomy" id="6326"/>
    <lineage>
        <taxon>Eukaryota</taxon>
        <taxon>Metazoa</taxon>
        <taxon>Ecdysozoa</taxon>
        <taxon>Nematoda</taxon>
        <taxon>Chromadorea</taxon>
        <taxon>Rhabditida</taxon>
        <taxon>Tylenchina</taxon>
        <taxon>Tylenchomorpha</taxon>
        <taxon>Aphelenchoidea</taxon>
        <taxon>Aphelenchoididae</taxon>
        <taxon>Bursaphelenchus</taxon>
    </lineage>
</organism>
<proteinExistence type="inferred from homology"/>
<evidence type="ECO:0000256" key="5">
    <source>
        <dbReference type="SAM" id="SignalP"/>
    </source>
</evidence>
<reference evidence="6" key="1">
    <citation type="submission" date="2020-09" db="EMBL/GenBank/DDBJ databases">
        <authorList>
            <person name="Kikuchi T."/>
        </authorList>
    </citation>
    <scope>NUCLEOTIDE SEQUENCE</scope>
    <source>
        <strain evidence="6">Ka4C1</strain>
    </source>
</reference>
<gene>
    <name evidence="6" type="ORF">BXYJ_LOCUS12813</name>
</gene>
<protein>
    <submittedName>
        <fullName evidence="6">(pine wood nematode) hypothetical protein</fullName>
    </submittedName>
</protein>
<keyword evidence="3" id="KW-0964">Secreted</keyword>
<evidence type="ECO:0000313" key="6">
    <source>
        <dbReference type="EMBL" id="CAD5232722.1"/>
    </source>
</evidence>
<dbReference type="GO" id="GO:0005576">
    <property type="term" value="C:extracellular region"/>
    <property type="evidence" value="ECO:0007669"/>
    <property type="project" value="UniProtKB-SubCell"/>
</dbReference>
<evidence type="ECO:0000256" key="2">
    <source>
        <dbReference type="ARBA" id="ARBA00010112"/>
    </source>
</evidence>